<evidence type="ECO:0000313" key="11">
    <source>
        <dbReference type="Proteomes" id="UP000192247"/>
    </source>
</evidence>
<dbReference type="GO" id="GO:0031902">
    <property type="term" value="C:late endosome membrane"/>
    <property type="evidence" value="ECO:0007669"/>
    <property type="project" value="UniProtKB-SubCell"/>
</dbReference>
<accession>A0A1V9XCS5</accession>
<dbReference type="SMART" id="SM00714">
    <property type="entry name" value="LITAF"/>
    <property type="match status" value="1"/>
</dbReference>
<dbReference type="InterPro" id="IPR037519">
    <property type="entry name" value="LITAF_fam"/>
</dbReference>
<evidence type="ECO:0000256" key="4">
    <source>
        <dbReference type="ARBA" id="ARBA00005975"/>
    </source>
</evidence>
<dbReference type="PANTHER" id="PTHR23292:SF6">
    <property type="entry name" value="FI16602P1-RELATED"/>
    <property type="match status" value="1"/>
</dbReference>
<evidence type="ECO:0000256" key="7">
    <source>
        <dbReference type="ARBA" id="ARBA00023136"/>
    </source>
</evidence>
<dbReference type="PROSITE" id="PS51837">
    <property type="entry name" value="LITAF"/>
    <property type="match status" value="1"/>
</dbReference>
<organism evidence="10 11">
    <name type="scientific">Tropilaelaps mercedesae</name>
    <dbReference type="NCBI Taxonomy" id="418985"/>
    <lineage>
        <taxon>Eukaryota</taxon>
        <taxon>Metazoa</taxon>
        <taxon>Ecdysozoa</taxon>
        <taxon>Arthropoda</taxon>
        <taxon>Chelicerata</taxon>
        <taxon>Arachnida</taxon>
        <taxon>Acari</taxon>
        <taxon>Parasitiformes</taxon>
        <taxon>Mesostigmata</taxon>
        <taxon>Gamasina</taxon>
        <taxon>Dermanyssoidea</taxon>
        <taxon>Laelapidae</taxon>
        <taxon>Tropilaelaps</taxon>
    </lineage>
</organism>
<gene>
    <name evidence="10" type="ORF">BIW11_11152</name>
</gene>
<dbReference type="EMBL" id="MNPL01015205">
    <property type="protein sequence ID" value="OQR71193.1"/>
    <property type="molecule type" value="Genomic_DNA"/>
</dbReference>
<evidence type="ECO:0000256" key="8">
    <source>
        <dbReference type="SAM" id="Phobius"/>
    </source>
</evidence>
<evidence type="ECO:0000259" key="9">
    <source>
        <dbReference type="PROSITE" id="PS51837"/>
    </source>
</evidence>
<evidence type="ECO:0000256" key="5">
    <source>
        <dbReference type="ARBA" id="ARBA00022723"/>
    </source>
</evidence>
<keyword evidence="6" id="KW-0862">Zinc</keyword>
<keyword evidence="8" id="KW-0812">Transmembrane</keyword>
<dbReference type="PANTHER" id="PTHR23292">
    <property type="entry name" value="LIPOPOLYSACCHARIDE-INDUCED TUMOR NECROSIS FACTOR-ALPHA FACTOR"/>
    <property type="match status" value="1"/>
</dbReference>
<comment type="similarity">
    <text evidence="4">Belongs to the CDIP1/LITAF family.</text>
</comment>
<feature type="domain" description="LITAF" evidence="9">
    <location>
        <begin position="5"/>
        <end position="92"/>
    </location>
</feature>
<proteinExistence type="inferred from homology"/>
<dbReference type="InterPro" id="IPR006629">
    <property type="entry name" value="LITAF"/>
</dbReference>
<keyword evidence="8" id="KW-1133">Transmembrane helix</keyword>
<evidence type="ECO:0000256" key="3">
    <source>
        <dbReference type="ARBA" id="ARBA00004630"/>
    </source>
</evidence>
<evidence type="ECO:0000256" key="6">
    <source>
        <dbReference type="ARBA" id="ARBA00022833"/>
    </source>
</evidence>
<sequence length="93" mass="10403">MNHRPHIMEVQPMLIPPIGPHMVKLTCPHCTTAIVTKTTTERGMFTYVSSLVIGSLGGAMCCLCLVPCFLHDFHDVLHHCPHCDNYIGKYKRG</sequence>
<reference evidence="10 11" key="1">
    <citation type="journal article" date="2017" name="Gigascience">
        <title>Draft genome of the honey bee ectoparasitic mite, Tropilaelaps mercedesae, is shaped by the parasitic life history.</title>
        <authorList>
            <person name="Dong X."/>
            <person name="Armstrong S.D."/>
            <person name="Xia D."/>
            <person name="Makepeace B.L."/>
            <person name="Darby A.C."/>
            <person name="Kadowaki T."/>
        </authorList>
    </citation>
    <scope>NUCLEOTIDE SEQUENCE [LARGE SCALE GENOMIC DNA]</scope>
    <source>
        <strain evidence="10">Wuxi-XJTLU</strain>
    </source>
</reference>
<evidence type="ECO:0000256" key="2">
    <source>
        <dbReference type="ARBA" id="ARBA00004481"/>
    </source>
</evidence>
<dbReference type="AlphaFoldDB" id="A0A1V9XCS5"/>
<evidence type="ECO:0000256" key="1">
    <source>
        <dbReference type="ARBA" id="ARBA00004414"/>
    </source>
</evidence>
<keyword evidence="5" id="KW-0479">Metal-binding</keyword>
<dbReference type="Pfam" id="PF10601">
    <property type="entry name" value="zf-LITAF-like"/>
    <property type="match status" value="1"/>
</dbReference>
<name>A0A1V9XCS5_9ACAR</name>
<comment type="subcellular location">
    <subcellularLocation>
        <location evidence="2">Endosome membrane</location>
        <topology evidence="2">Peripheral membrane protein</topology>
    </subcellularLocation>
    <subcellularLocation>
        <location evidence="1">Late endosome membrane</location>
    </subcellularLocation>
    <subcellularLocation>
        <location evidence="3">Lysosome membrane</location>
        <topology evidence="3">Peripheral membrane protein</topology>
        <orientation evidence="3">Cytoplasmic side</orientation>
    </subcellularLocation>
</comment>
<dbReference type="InParanoid" id="A0A1V9XCS5"/>
<dbReference type="FunCoup" id="A0A1V9XCS5">
    <property type="interactions" value="15"/>
</dbReference>
<dbReference type="GO" id="GO:0008270">
    <property type="term" value="F:zinc ion binding"/>
    <property type="evidence" value="ECO:0007669"/>
    <property type="project" value="TreeGrafter"/>
</dbReference>
<keyword evidence="11" id="KW-1185">Reference proteome</keyword>
<comment type="caution">
    <text evidence="10">The sequence shown here is derived from an EMBL/GenBank/DDBJ whole genome shotgun (WGS) entry which is preliminary data.</text>
</comment>
<dbReference type="OrthoDB" id="4713066at2759"/>
<keyword evidence="7 8" id="KW-0472">Membrane</keyword>
<dbReference type="STRING" id="418985.A0A1V9XCS5"/>
<dbReference type="GO" id="GO:0005765">
    <property type="term" value="C:lysosomal membrane"/>
    <property type="evidence" value="ECO:0007669"/>
    <property type="project" value="UniProtKB-SubCell"/>
</dbReference>
<evidence type="ECO:0000313" key="10">
    <source>
        <dbReference type="EMBL" id="OQR71193.1"/>
    </source>
</evidence>
<dbReference type="Proteomes" id="UP000192247">
    <property type="component" value="Unassembled WGS sequence"/>
</dbReference>
<feature type="transmembrane region" description="Helical" evidence="8">
    <location>
        <begin position="47"/>
        <end position="70"/>
    </location>
</feature>
<protein>
    <submittedName>
        <fullName evidence="10">Lipopolysaccharide-induced tumor necrosis factor-alpha factor-like</fullName>
    </submittedName>
</protein>